<reference evidence="4" key="1">
    <citation type="submission" date="2021-11" db="EMBL/GenBank/DDBJ databases">
        <title>Clostridia strains as spoilage organisms.</title>
        <authorList>
            <person name="Wambui J."/>
            <person name="Stevens M.J.A."/>
            <person name="Stephan R."/>
        </authorList>
    </citation>
    <scope>NUCLEOTIDE SEQUENCE</scope>
    <source>
        <strain evidence="4">CF009</strain>
    </source>
</reference>
<dbReference type="AlphaFoldDB" id="A0AA47EGR3"/>
<dbReference type="PANTHER" id="PTHR40081:SF1">
    <property type="entry name" value="TAT PATHWAY SIGNAL SEQUENCE DOMAIN PROTEIN"/>
    <property type="match status" value="1"/>
</dbReference>
<dbReference type="PANTHER" id="PTHR40081">
    <property type="entry name" value="CONCANAVALIN A-LIKE LECTIN/GLUCANASE"/>
    <property type="match status" value="1"/>
</dbReference>
<dbReference type="Pfam" id="PF21345">
    <property type="entry name" value="PcRGLX_2nd"/>
    <property type="match status" value="1"/>
</dbReference>
<dbReference type="Pfam" id="PF07944">
    <property type="entry name" value="Beta-AFase-like_GH127_cat"/>
    <property type="match status" value="1"/>
</dbReference>
<dbReference type="InterPro" id="IPR012878">
    <property type="entry name" value="Beta-AFase-like_GH127_cat"/>
</dbReference>
<feature type="domain" description="PcRGLX/YetA-like N-terminal RIFT barrel" evidence="2">
    <location>
        <begin position="17"/>
        <end position="62"/>
    </location>
</feature>
<proteinExistence type="predicted"/>
<feature type="domain" description="PcRGLX/YetA-like central beta-sandwich" evidence="3">
    <location>
        <begin position="95"/>
        <end position="228"/>
    </location>
</feature>
<evidence type="ECO:0000259" key="1">
    <source>
        <dbReference type="Pfam" id="PF07944"/>
    </source>
</evidence>
<gene>
    <name evidence="4" type="ORF">LL038_13470</name>
</gene>
<feature type="domain" description="Non-reducing end beta-L-arabinofuranosidase-like GH127 catalytic" evidence="1">
    <location>
        <begin position="502"/>
        <end position="580"/>
    </location>
</feature>
<dbReference type="InterPro" id="IPR048330">
    <property type="entry name" value="PcRGLX/YetA_2nd"/>
</dbReference>
<dbReference type="Proteomes" id="UP001164733">
    <property type="component" value="Chromosome"/>
</dbReference>
<dbReference type="InterPro" id="IPR048329">
    <property type="entry name" value="PcRGLX_1st"/>
</dbReference>
<name>A0AA47EGR3_9CLOT</name>
<dbReference type="Pfam" id="PF19501">
    <property type="entry name" value="PcRGLX_1st"/>
    <property type="match status" value="1"/>
</dbReference>
<dbReference type="InterPro" id="IPR045793">
    <property type="entry name" value="PcRGLX/YetA-like"/>
</dbReference>
<evidence type="ECO:0000313" key="4">
    <source>
        <dbReference type="EMBL" id="WAG58671.1"/>
    </source>
</evidence>
<dbReference type="EMBL" id="CP086239">
    <property type="protein sequence ID" value="WAG58671.1"/>
    <property type="molecule type" value="Genomic_DNA"/>
</dbReference>
<accession>A0AA47EGR3</accession>
<evidence type="ECO:0000259" key="3">
    <source>
        <dbReference type="Pfam" id="PF21345"/>
    </source>
</evidence>
<dbReference type="RefSeq" id="WP_216121780.1">
    <property type="nucleotide sequence ID" value="NZ_CP086239.1"/>
</dbReference>
<protein>
    <submittedName>
        <fullName evidence="4">Uncharacterized protein</fullName>
    </submittedName>
</protein>
<sequence length="750" mass="85229">MIKLHFEKLSRFERLNEPCCVAIPFRQGILKELSKVSITDGEKSVPSQCRSTAKWPDNSVKWLLVNFLANLPGNKGKDYYCDLENENDSLEYNAVKVKEHNGRLCLDTGEININFSKIGEVGIFNNIKYKNFEYGNGDIVGPSIYDNNDEVFKATVGKQGFEIIEDGPIRVVVQTKGKHYNESGKSLIDYVLRIYAFAGKPWIRMDYQIINREEGEQQELKGIEINIKNNKVKGEKVDTTLGISNYASDITYGENEETLKHLIDARQLVYEANEHIPETFYGTFWADIKNENKGGVCATIYQAQQNFPKALEVNECGIKISILPKESGGLRLLQGMAKTHKVFLHFHDENTSVQGLNVRSLQFQMPDRPVLEPDIYKEAGVFEEVFVENKIDKLEISLINKADARGKAYGILHWGDAPDPGYTLQGRGNGEPVWTNNEYDFPHAVMLMYARSKERRMLDYMLVTAEHWMDVDVCHYSNDPLRYEAQITHSASHVSGKVEPSHEWVEGLLDYYHQTGEYLAYKAAIGIGENVLRQLELPKFKQKGGINARETGWALRTLVALYKETNDEKWLEPAEKIIQHFEDWKEEYGGWLAPYTDHTTIRIPFMIAVAVGSLMRYYRIRPQEKIKGMILDAVTDMVDNCILENGLFYYKELPSLRRMGNNTLVLEALADAYELTGDVNFIKSGLATFYKEAMNGVKSSVGGKRIVGDAVIMQGPGPKGFAQSFYPIVSFYRAAVKSGIIGKENFRFIV</sequence>
<evidence type="ECO:0000313" key="5">
    <source>
        <dbReference type="Proteomes" id="UP001164733"/>
    </source>
</evidence>
<organism evidence="4 5">
    <name type="scientific">Clostridium estertheticum</name>
    <dbReference type="NCBI Taxonomy" id="238834"/>
    <lineage>
        <taxon>Bacteria</taxon>
        <taxon>Bacillati</taxon>
        <taxon>Bacillota</taxon>
        <taxon>Clostridia</taxon>
        <taxon>Eubacteriales</taxon>
        <taxon>Clostridiaceae</taxon>
        <taxon>Clostridium</taxon>
    </lineage>
</organism>
<evidence type="ECO:0000259" key="2">
    <source>
        <dbReference type="Pfam" id="PF19501"/>
    </source>
</evidence>